<evidence type="ECO:0000256" key="3">
    <source>
        <dbReference type="SAM" id="MobiDB-lite"/>
    </source>
</evidence>
<dbReference type="InterPro" id="IPR006143">
    <property type="entry name" value="RND_pump_MFP"/>
</dbReference>
<feature type="domain" description="CusB-like beta-barrel" evidence="6">
    <location>
        <begin position="232"/>
        <end position="306"/>
    </location>
</feature>
<accession>A0A917CML5</accession>
<dbReference type="Gene3D" id="2.40.30.170">
    <property type="match status" value="1"/>
</dbReference>
<evidence type="ECO:0008006" key="9">
    <source>
        <dbReference type="Google" id="ProtNLM"/>
    </source>
</evidence>
<dbReference type="GO" id="GO:0015562">
    <property type="term" value="F:efflux transmembrane transporter activity"/>
    <property type="evidence" value="ECO:0007669"/>
    <property type="project" value="TreeGrafter"/>
</dbReference>
<keyword evidence="8" id="KW-1185">Reference proteome</keyword>
<proteinExistence type="inferred from homology"/>
<evidence type="ECO:0000313" key="8">
    <source>
        <dbReference type="Proteomes" id="UP000632858"/>
    </source>
</evidence>
<dbReference type="PANTHER" id="PTHR30469">
    <property type="entry name" value="MULTIDRUG RESISTANCE PROTEIN MDTA"/>
    <property type="match status" value="1"/>
</dbReference>
<dbReference type="PANTHER" id="PTHR30469:SF33">
    <property type="entry name" value="SLR1207 PROTEIN"/>
    <property type="match status" value="1"/>
</dbReference>
<dbReference type="FunFam" id="2.40.30.170:FF:000010">
    <property type="entry name" value="Efflux RND transporter periplasmic adaptor subunit"/>
    <property type="match status" value="1"/>
</dbReference>
<name>A0A917CML5_9GAMM</name>
<feature type="region of interest" description="Disordered" evidence="3">
    <location>
        <begin position="399"/>
        <end position="422"/>
    </location>
</feature>
<comment type="similarity">
    <text evidence="1">Belongs to the membrane fusion protein (MFP) (TC 8.A.1) family.</text>
</comment>
<dbReference type="EMBL" id="BMFO01000002">
    <property type="protein sequence ID" value="GGF90591.1"/>
    <property type="molecule type" value="Genomic_DNA"/>
</dbReference>
<dbReference type="AlphaFoldDB" id="A0A917CML5"/>
<comment type="caution">
    <text evidence="7">The sequence shown here is derived from an EMBL/GenBank/DDBJ whole genome shotgun (WGS) entry which is preliminary data.</text>
</comment>
<keyword evidence="2" id="KW-0175">Coiled coil</keyword>
<reference evidence="7" key="1">
    <citation type="journal article" date="2014" name="Int. J. Syst. Evol. Microbiol.">
        <title>Complete genome sequence of Corynebacterium casei LMG S-19264T (=DSM 44701T), isolated from a smear-ripened cheese.</title>
        <authorList>
            <consortium name="US DOE Joint Genome Institute (JGI-PGF)"/>
            <person name="Walter F."/>
            <person name="Albersmeier A."/>
            <person name="Kalinowski J."/>
            <person name="Ruckert C."/>
        </authorList>
    </citation>
    <scope>NUCLEOTIDE SEQUENCE</scope>
    <source>
        <strain evidence="7">CGMCC 1.12726</strain>
    </source>
</reference>
<organism evidence="7 8">
    <name type="scientific">Arenimonas maotaiensis</name>
    <dbReference type="NCBI Taxonomy" id="1446479"/>
    <lineage>
        <taxon>Bacteria</taxon>
        <taxon>Pseudomonadati</taxon>
        <taxon>Pseudomonadota</taxon>
        <taxon>Gammaproteobacteria</taxon>
        <taxon>Lysobacterales</taxon>
        <taxon>Lysobacteraceae</taxon>
        <taxon>Arenimonas</taxon>
    </lineage>
</organism>
<dbReference type="Gene3D" id="2.40.50.100">
    <property type="match status" value="1"/>
</dbReference>
<evidence type="ECO:0000259" key="5">
    <source>
        <dbReference type="Pfam" id="PF25917"/>
    </source>
</evidence>
<dbReference type="RefSeq" id="WP_188448553.1">
    <property type="nucleotide sequence ID" value="NZ_BMFO01000002.1"/>
</dbReference>
<dbReference type="Pfam" id="PF25917">
    <property type="entry name" value="BSH_RND"/>
    <property type="match status" value="1"/>
</dbReference>
<feature type="domain" description="Multidrug resistance protein MdtA-like barrel-sandwich hybrid" evidence="5">
    <location>
        <begin position="66"/>
        <end position="218"/>
    </location>
</feature>
<dbReference type="SUPFAM" id="SSF111369">
    <property type="entry name" value="HlyD-like secretion proteins"/>
    <property type="match status" value="1"/>
</dbReference>
<dbReference type="Proteomes" id="UP000632858">
    <property type="component" value="Unassembled WGS sequence"/>
</dbReference>
<feature type="coiled-coil region" evidence="2">
    <location>
        <begin position="106"/>
        <end position="185"/>
    </location>
</feature>
<dbReference type="Pfam" id="PF25876">
    <property type="entry name" value="HH_MFP_RND"/>
    <property type="match status" value="1"/>
</dbReference>
<dbReference type="Gene3D" id="1.10.287.470">
    <property type="entry name" value="Helix hairpin bin"/>
    <property type="match status" value="1"/>
</dbReference>
<protein>
    <recommendedName>
        <fullName evidence="9">Efflux RND transporter periplasmic adaptor subunit</fullName>
    </recommendedName>
</protein>
<reference evidence="7" key="2">
    <citation type="submission" date="2020-09" db="EMBL/GenBank/DDBJ databases">
        <authorList>
            <person name="Sun Q."/>
            <person name="Zhou Y."/>
        </authorList>
    </citation>
    <scope>NUCLEOTIDE SEQUENCE</scope>
    <source>
        <strain evidence="7">CGMCC 1.12726</strain>
    </source>
</reference>
<evidence type="ECO:0000256" key="2">
    <source>
        <dbReference type="SAM" id="Coils"/>
    </source>
</evidence>
<dbReference type="NCBIfam" id="TIGR01730">
    <property type="entry name" value="RND_mfp"/>
    <property type="match status" value="1"/>
</dbReference>
<sequence length="512" mass="53738">MTPKKSRLSAGKLVLAVLVLAVLWFGYRQFAGKGDAGAGQYRSEAAAIGDLSSSISATGTLGATATVEVGTQVSGTLQTVEVDFNDTVEPGQIIARIDPSTFQARVNQAEAALASAQAGLAEARANALNTEREYQRKRELAEKQLVSVTERDLALAQRDQAKARVQAAQAQIQQQQANLNSARLDLAKTIIRSPVKGTVLARAVEPGQTVAASLQTPVLFRIAGDLSEMEIVLAIDESDIGQVKVGQPATFTVDAFPDRQFRGAVKQIRLAANNVNNVITYPVVIEVGNSDQVLLPGMTATAQIITSRKTGVLTIPNAALRFRPASAAAAGNGPSFGGPTQSTMPSPEERAKRMQAQLQSMRDFLVQIKASPAASARFEQSAEAYTRQVAQMMQRFAQGGAGNGGSQGVPAGASGGQPGGAGNGTRRFAERFAKAFEAVRAELTPQQQGQWDQQIQALFNAKRATVYVLEKGEPAAVEIRLGASDGSRSEVIGGLSAGQQVITGSARAAGTP</sequence>
<dbReference type="GO" id="GO:1990281">
    <property type="term" value="C:efflux pump complex"/>
    <property type="evidence" value="ECO:0007669"/>
    <property type="project" value="TreeGrafter"/>
</dbReference>
<evidence type="ECO:0000313" key="7">
    <source>
        <dbReference type="EMBL" id="GGF90591.1"/>
    </source>
</evidence>
<dbReference type="InterPro" id="IPR058625">
    <property type="entry name" value="MdtA-like_BSH"/>
</dbReference>
<feature type="domain" description="Multidrug resistance protein MdtA-like alpha-helical hairpin" evidence="4">
    <location>
        <begin position="113"/>
        <end position="188"/>
    </location>
</feature>
<gene>
    <name evidence="7" type="ORF">GCM10010960_10620</name>
</gene>
<evidence type="ECO:0000256" key="1">
    <source>
        <dbReference type="ARBA" id="ARBA00009477"/>
    </source>
</evidence>
<evidence type="ECO:0000259" key="6">
    <source>
        <dbReference type="Pfam" id="PF25954"/>
    </source>
</evidence>
<dbReference type="InterPro" id="IPR058624">
    <property type="entry name" value="MdtA-like_HH"/>
</dbReference>
<dbReference type="Gene3D" id="2.40.420.20">
    <property type="match status" value="1"/>
</dbReference>
<evidence type="ECO:0000259" key="4">
    <source>
        <dbReference type="Pfam" id="PF25876"/>
    </source>
</evidence>
<dbReference type="Pfam" id="PF25954">
    <property type="entry name" value="Beta-barrel_RND_2"/>
    <property type="match status" value="1"/>
</dbReference>
<dbReference type="InterPro" id="IPR058792">
    <property type="entry name" value="Beta-barrel_RND_2"/>
</dbReference>